<dbReference type="GO" id="GO:0034399">
    <property type="term" value="C:nuclear periphery"/>
    <property type="evidence" value="ECO:0000318"/>
    <property type="project" value="GO_Central"/>
</dbReference>
<dbReference type="Pfam" id="PF05890">
    <property type="entry name" value="Ebp2"/>
    <property type="match status" value="1"/>
</dbReference>
<gene>
    <name evidence="8" type="ORF">TRIADDRAFT_57829</name>
</gene>
<keyword evidence="6" id="KW-0539">Nucleus</keyword>
<feature type="compositionally biased region" description="Polar residues" evidence="7">
    <location>
        <begin position="215"/>
        <end position="226"/>
    </location>
</feature>
<dbReference type="KEGG" id="tad:TRIADDRAFT_57829"/>
<dbReference type="eggNOG" id="KOG3080">
    <property type="taxonomic scope" value="Eukaryota"/>
</dbReference>
<dbReference type="InterPro" id="IPR008610">
    <property type="entry name" value="Ebp2"/>
</dbReference>
<dbReference type="HOGENOM" id="CLU_036007_1_0_1"/>
<evidence type="ECO:0000256" key="5">
    <source>
        <dbReference type="ARBA" id="ARBA00023054"/>
    </source>
</evidence>
<dbReference type="RefSeq" id="XP_002114234.1">
    <property type="nucleotide sequence ID" value="XM_002114198.1"/>
</dbReference>
<feature type="compositionally biased region" description="Basic residues" evidence="7">
    <location>
        <begin position="232"/>
        <end position="255"/>
    </location>
</feature>
<accession>B3S1N8</accession>
<name>B3S1N8_TRIAD</name>
<evidence type="ECO:0008006" key="10">
    <source>
        <dbReference type="Google" id="ProtNLM"/>
    </source>
</evidence>
<dbReference type="OrthoDB" id="443772at2759"/>
<dbReference type="PANTHER" id="PTHR13028:SF0">
    <property type="entry name" value="RRNA-PROCESSING PROTEIN EBP2-RELATED"/>
    <property type="match status" value="1"/>
</dbReference>
<evidence type="ECO:0000256" key="7">
    <source>
        <dbReference type="SAM" id="MobiDB-lite"/>
    </source>
</evidence>
<evidence type="ECO:0000256" key="3">
    <source>
        <dbReference type="ARBA" id="ARBA00007336"/>
    </source>
</evidence>
<dbReference type="GeneID" id="6755132"/>
<evidence type="ECO:0000313" key="9">
    <source>
        <dbReference type="Proteomes" id="UP000009022"/>
    </source>
</evidence>
<dbReference type="PhylomeDB" id="B3S1N8"/>
<evidence type="ECO:0000256" key="4">
    <source>
        <dbReference type="ARBA" id="ARBA00022517"/>
    </source>
</evidence>
<dbReference type="InParanoid" id="B3S1N8"/>
<dbReference type="GO" id="GO:0042273">
    <property type="term" value="P:ribosomal large subunit biogenesis"/>
    <property type="evidence" value="ECO:0000318"/>
    <property type="project" value="GO_Central"/>
</dbReference>
<evidence type="ECO:0000313" key="8">
    <source>
        <dbReference type="EMBL" id="EDV23324.1"/>
    </source>
</evidence>
<proteinExistence type="inferred from homology"/>
<dbReference type="GO" id="GO:0030687">
    <property type="term" value="C:preribosome, large subunit precursor"/>
    <property type="evidence" value="ECO:0000318"/>
    <property type="project" value="GO_Central"/>
</dbReference>
<dbReference type="FunCoup" id="B3S1N8">
    <property type="interactions" value="1730"/>
</dbReference>
<dbReference type="STRING" id="10228.B3S1N8"/>
<keyword evidence="4" id="KW-0690">Ribosome biogenesis</keyword>
<dbReference type="GO" id="GO:0005730">
    <property type="term" value="C:nucleolus"/>
    <property type="evidence" value="ECO:0000318"/>
    <property type="project" value="GO_Central"/>
</dbReference>
<comment type="subcellular location">
    <subcellularLocation>
        <location evidence="2">Nucleus</location>
        <location evidence="2">Nucleolus</location>
    </subcellularLocation>
</comment>
<evidence type="ECO:0000256" key="1">
    <source>
        <dbReference type="ARBA" id="ARBA00003387"/>
    </source>
</evidence>
<comment type="similarity">
    <text evidence="3">Belongs to the EBP2 family.</text>
</comment>
<keyword evidence="9" id="KW-1185">Reference proteome</keyword>
<dbReference type="OMA" id="MAKSDNH"/>
<feature type="compositionally biased region" description="Polar residues" evidence="7">
    <location>
        <begin position="179"/>
        <end position="194"/>
    </location>
</feature>
<organism evidence="8 9">
    <name type="scientific">Trichoplax adhaerens</name>
    <name type="common">Trichoplax reptans</name>
    <dbReference type="NCBI Taxonomy" id="10228"/>
    <lineage>
        <taxon>Eukaryota</taxon>
        <taxon>Metazoa</taxon>
        <taxon>Placozoa</taxon>
        <taxon>Uniplacotomia</taxon>
        <taxon>Trichoplacea</taxon>
        <taxon>Trichoplacidae</taxon>
        <taxon>Trichoplax</taxon>
    </lineage>
</organism>
<evidence type="ECO:0000256" key="6">
    <source>
        <dbReference type="ARBA" id="ARBA00023242"/>
    </source>
</evidence>
<sequence>MDVAAEHRTQHNDTEGLRRRLSDIFDGVNWLERIDVTLSYCLAQDLLHATKEVAVDKTFSDDNVARIHDDFQREASLQAQKAVIEALPKLHSENVITKRPADYFAEMVKSDIHMQKIRRKLLEKQENIKSFEKAKRIQFIKKFGKKVEKEVISNRKNLQSGKSNGKLNKGANLVEMKTQKSVDNYVNKSRSPRLSNKGRKDMKYGYGRKKKNIKKNTSASANTSFFDSGIHGKPRKKRSSAGNKRPGKRRRLQKR</sequence>
<dbReference type="CTD" id="6755132"/>
<dbReference type="PANTHER" id="PTHR13028">
    <property type="entry name" value="RRNA PROCESSING PROTEIN EBNA1-BINDING PROTEIN-RELATED"/>
    <property type="match status" value="1"/>
</dbReference>
<feature type="region of interest" description="Disordered" evidence="7">
    <location>
        <begin position="158"/>
        <end position="255"/>
    </location>
</feature>
<dbReference type="Proteomes" id="UP000009022">
    <property type="component" value="Unassembled WGS sequence"/>
</dbReference>
<keyword evidence="5" id="KW-0175">Coiled coil</keyword>
<dbReference type="GO" id="GO:0006364">
    <property type="term" value="P:rRNA processing"/>
    <property type="evidence" value="ECO:0000318"/>
    <property type="project" value="GO_Central"/>
</dbReference>
<reference evidence="8 9" key="1">
    <citation type="journal article" date="2008" name="Nature">
        <title>The Trichoplax genome and the nature of placozoans.</title>
        <authorList>
            <person name="Srivastava M."/>
            <person name="Begovic E."/>
            <person name="Chapman J."/>
            <person name="Putnam N.H."/>
            <person name="Hellsten U."/>
            <person name="Kawashima T."/>
            <person name="Kuo A."/>
            <person name="Mitros T."/>
            <person name="Salamov A."/>
            <person name="Carpenter M.L."/>
            <person name="Signorovitch A.Y."/>
            <person name="Moreno M.A."/>
            <person name="Kamm K."/>
            <person name="Grimwood J."/>
            <person name="Schmutz J."/>
            <person name="Shapiro H."/>
            <person name="Grigoriev I.V."/>
            <person name="Buss L.W."/>
            <person name="Schierwater B."/>
            <person name="Dellaporta S.L."/>
            <person name="Rokhsar D.S."/>
        </authorList>
    </citation>
    <scope>NUCLEOTIDE SEQUENCE [LARGE SCALE GENOMIC DNA]</scope>
    <source>
        <strain evidence="8 9">Grell-BS-1999</strain>
    </source>
</reference>
<dbReference type="AlphaFoldDB" id="B3S1N8"/>
<comment type="function">
    <text evidence="1">Required for the processing of the 27S pre-rRNA.</text>
</comment>
<protein>
    <recommendedName>
        <fullName evidence="10">rRNA-processing protein EBP2</fullName>
    </recommendedName>
</protein>
<evidence type="ECO:0000256" key="2">
    <source>
        <dbReference type="ARBA" id="ARBA00004604"/>
    </source>
</evidence>
<dbReference type="EMBL" id="DS985247">
    <property type="protein sequence ID" value="EDV23324.1"/>
    <property type="molecule type" value="Genomic_DNA"/>
</dbReference>